<comment type="caution">
    <text evidence="2">The sequence shown here is derived from an EMBL/GenBank/DDBJ whole genome shotgun (WGS) entry which is preliminary data.</text>
</comment>
<dbReference type="Pfam" id="PF07727">
    <property type="entry name" value="RVT_2"/>
    <property type="match status" value="1"/>
</dbReference>
<organism evidence="2 3">
    <name type="scientific">Prunus dulcis</name>
    <name type="common">Almond</name>
    <name type="synonym">Amygdalus dulcis</name>
    <dbReference type="NCBI Taxonomy" id="3755"/>
    <lineage>
        <taxon>Eukaryota</taxon>
        <taxon>Viridiplantae</taxon>
        <taxon>Streptophyta</taxon>
        <taxon>Embryophyta</taxon>
        <taxon>Tracheophyta</taxon>
        <taxon>Spermatophyta</taxon>
        <taxon>Magnoliopsida</taxon>
        <taxon>eudicotyledons</taxon>
        <taxon>Gunneridae</taxon>
        <taxon>Pentapetalae</taxon>
        <taxon>rosids</taxon>
        <taxon>fabids</taxon>
        <taxon>Rosales</taxon>
        <taxon>Rosaceae</taxon>
        <taxon>Amygdaloideae</taxon>
        <taxon>Amygdaleae</taxon>
        <taxon>Prunus</taxon>
    </lineage>
</organism>
<proteinExistence type="predicted"/>
<evidence type="ECO:0000313" key="3">
    <source>
        <dbReference type="Proteomes" id="UP001054821"/>
    </source>
</evidence>
<dbReference type="AlphaFoldDB" id="A0AAD4WLX8"/>
<feature type="domain" description="Reverse transcriptase Ty1/copia-type" evidence="1">
    <location>
        <begin position="107"/>
        <end position="150"/>
    </location>
</feature>
<evidence type="ECO:0000259" key="1">
    <source>
        <dbReference type="Pfam" id="PF07727"/>
    </source>
</evidence>
<reference evidence="2 3" key="1">
    <citation type="journal article" date="2022" name="G3 (Bethesda)">
        <title>Whole-genome sequence and methylome profiling of the almond [Prunus dulcis (Mill.) D.A. Webb] cultivar 'Nonpareil'.</title>
        <authorList>
            <person name="D'Amico-Willman K.M."/>
            <person name="Ouma W.Z."/>
            <person name="Meulia T."/>
            <person name="Sideli G.M."/>
            <person name="Gradziel T.M."/>
            <person name="Fresnedo-Ramirez J."/>
        </authorList>
    </citation>
    <scope>NUCLEOTIDE SEQUENCE [LARGE SCALE GENOMIC DNA]</scope>
    <source>
        <strain evidence="2">Clone GOH B32 T37-40</strain>
    </source>
</reference>
<gene>
    <name evidence="2" type="ORF">L3X38_013810</name>
</gene>
<keyword evidence="3" id="KW-1185">Reference proteome</keyword>
<dbReference type="Proteomes" id="UP001054821">
    <property type="component" value="Chromosome 2"/>
</dbReference>
<protein>
    <recommendedName>
        <fullName evidence="1">Reverse transcriptase Ty1/copia-type domain-containing protein</fullName>
    </recommendedName>
</protein>
<sequence>MFPFEVSDASSSSVNTQDTLISNDSSSYVSTHDSSVSLFLVNDHLMITRAKNGIVQNKQFPYYQGYFTCLHAILELDEPSSFKVASFSSEWRQAMKKEIDAFHMQGTWLLVPNPGDKNIIGSKWVYKIKRNPDGTVGRYKARLVARGLVKSLVLTLGKPSVLLLDTQQ</sequence>
<evidence type="ECO:0000313" key="2">
    <source>
        <dbReference type="EMBL" id="KAI5345933.1"/>
    </source>
</evidence>
<name>A0AAD4WLX8_PRUDU</name>
<dbReference type="InterPro" id="IPR013103">
    <property type="entry name" value="RVT_2"/>
</dbReference>
<dbReference type="EMBL" id="JAJFAZ020000002">
    <property type="protein sequence ID" value="KAI5345933.1"/>
    <property type="molecule type" value="Genomic_DNA"/>
</dbReference>
<accession>A0AAD4WLX8</accession>